<keyword evidence="4" id="KW-1003">Cell membrane</keyword>
<feature type="transmembrane region" description="Helical" evidence="8">
    <location>
        <begin position="245"/>
        <end position="264"/>
    </location>
</feature>
<dbReference type="PANTHER" id="PTHR30294:SF47">
    <property type="entry name" value="INNER MEMBRANE TRANSPORT PERMEASE YHHJ"/>
    <property type="match status" value="1"/>
</dbReference>
<dbReference type="KEGG" id="dao:Desac_0359"/>
<evidence type="ECO:0000313" key="10">
    <source>
        <dbReference type="EMBL" id="AEB08250.1"/>
    </source>
</evidence>
<dbReference type="STRING" id="880072.Desac_0359"/>
<feature type="transmembrane region" description="Helical" evidence="8">
    <location>
        <begin position="189"/>
        <end position="213"/>
    </location>
</feature>
<dbReference type="Gene3D" id="3.40.1710.10">
    <property type="entry name" value="abc type-2 transporter like domain"/>
    <property type="match status" value="1"/>
</dbReference>
<sequence length="385" mass="43447">MNQTHRLQATIARLMALLRKEYLQFFRDRSLIYIVLYVFTLEIYLAGTGFNIEVRNYPTAIFDRDRTQWSLQLAEKFRMPHFRVDYLLHSEAEMVDLLNRGAVSLVVVIPHGFAQALLEKNRASVQAITDGTLSNTSLLALGYADQMAHIFALELGQRLGKINPQEEHLQPQVTMKPQVLYNPNQKGEWFASLIELFSVITLVSILLPAAAMVREKEYGTIEQLLVTPINPVEIMSAKIISMSSIILTASLASLFLIIFPVFNLPWRGSLLLFLGATNLYVFCATGFGMFIATICRNLPQTILLVIMIIAPILFLSGSWTPLEAMPPVLGFITYLSPLKHYLNIAYNILLKGAGLANLWQDFLNLNILGFGLFAICAFQFRRHFG</sequence>
<keyword evidence="11" id="KW-1185">Reference proteome</keyword>
<dbReference type="EMBL" id="CP002629">
    <property type="protein sequence ID" value="AEB08250.1"/>
    <property type="molecule type" value="Genomic_DNA"/>
</dbReference>
<reference evidence="10 11" key="1">
    <citation type="journal article" date="2011" name="Stand. Genomic Sci.">
        <title>Complete genome sequence of the acetate-degrading sulfate reducer Desulfobacca acetoxidans type strain (ASRB2).</title>
        <authorList>
            <person name="Goker M."/>
            <person name="Teshima H."/>
            <person name="Lapidus A."/>
            <person name="Nolan M."/>
            <person name="Lucas S."/>
            <person name="Hammon N."/>
            <person name="Deshpande S."/>
            <person name="Cheng J.F."/>
            <person name="Tapia R."/>
            <person name="Han C."/>
            <person name="Goodwin L."/>
            <person name="Pitluck S."/>
            <person name="Huntemann M."/>
            <person name="Liolios K."/>
            <person name="Ivanova N."/>
            <person name="Pagani I."/>
            <person name="Mavromatis K."/>
            <person name="Ovchinikova G."/>
            <person name="Pati A."/>
            <person name="Chen A."/>
            <person name="Palaniappan K."/>
            <person name="Land M."/>
            <person name="Hauser L."/>
            <person name="Brambilla E.M."/>
            <person name="Rohde M."/>
            <person name="Spring S."/>
            <person name="Detter J.C."/>
            <person name="Woyke T."/>
            <person name="Bristow J."/>
            <person name="Eisen J.A."/>
            <person name="Markowitz V."/>
            <person name="Hugenholtz P."/>
            <person name="Kyrpides N.C."/>
            <person name="Klenk H.P."/>
        </authorList>
    </citation>
    <scope>NUCLEOTIDE SEQUENCE [LARGE SCALE GENOMIC DNA]</scope>
    <source>
        <strain evidence="11">ATCC 700848 / DSM 11109 / ASRB2</strain>
    </source>
</reference>
<feature type="transmembrane region" description="Helical" evidence="8">
    <location>
        <begin position="270"/>
        <end position="295"/>
    </location>
</feature>
<dbReference type="Proteomes" id="UP000000483">
    <property type="component" value="Chromosome"/>
</dbReference>
<dbReference type="GO" id="GO:0140359">
    <property type="term" value="F:ABC-type transporter activity"/>
    <property type="evidence" value="ECO:0007669"/>
    <property type="project" value="InterPro"/>
</dbReference>
<evidence type="ECO:0000256" key="3">
    <source>
        <dbReference type="ARBA" id="ARBA00022448"/>
    </source>
</evidence>
<evidence type="ECO:0000259" key="9">
    <source>
        <dbReference type="PROSITE" id="PS51012"/>
    </source>
</evidence>
<comment type="similarity">
    <text evidence="2">Belongs to the ABC-2 integral membrane protein family.</text>
</comment>
<organism evidence="10 11">
    <name type="scientific">Desulfobacca acetoxidans (strain ATCC 700848 / DSM 11109 / ASRB2)</name>
    <dbReference type="NCBI Taxonomy" id="880072"/>
    <lineage>
        <taxon>Bacteria</taxon>
        <taxon>Pseudomonadati</taxon>
        <taxon>Thermodesulfobacteriota</taxon>
        <taxon>Desulfobaccia</taxon>
        <taxon>Desulfobaccales</taxon>
        <taxon>Desulfobaccaceae</taxon>
        <taxon>Desulfobacca</taxon>
    </lineage>
</organism>
<feature type="transmembrane region" description="Helical" evidence="8">
    <location>
        <begin position="30"/>
        <end position="47"/>
    </location>
</feature>
<keyword evidence="6 8" id="KW-1133">Transmembrane helix</keyword>
<dbReference type="InterPro" id="IPR013525">
    <property type="entry name" value="ABC2_TM"/>
</dbReference>
<dbReference type="PROSITE" id="PS51012">
    <property type="entry name" value="ABC_TM2"/>
    <property type="match status" value="1"/>
</dbReference>
<feature type="domain" description="ABC transmembrane type-2" evidence="9">
    <location>
        <begin position="155"/>
        <end position="383"/>
    </location>
</feature>
<dbReference type="PANTHER" id="PTHR30294">
    <property type="entry name" value="MEMBRANE COMPONENT OF ABC TRANSPORTER YHHJ-RELATED"/>
    <property type="match status" value="1"/>
</dbReference>
<dbReference type="InterPro" id="IPR047817">
    <property type="entry name" value="ABC2_TM_bact-type"/>
</dbReference>
<evidence type="ECO:0000256" key="2">
    <source>
        <dbReference type="ARBA" id="ARBA00007783"/>
    </source>
</evidence>
<keyword evidence="7 8" id="KW-0472">Membrane</keyword>
<feature type="transmembrane region" description="Helical" evidence="8">
    <location>
        <begin position="362"/>
        <end position="380"/>
    </location>
</feature>
<name>F2NER0_DESAR</name>
<feature type="transmembrane region" description="Helical" evidence="8">
    <location>
        <begin position="302"/>
        <end position="322"/>
    </location>
</feature>
<feature type="transmembrane region" description="Helical" evidence="8">
    <location>
        <begin position="328"/>
        <end position="350"/>
    </location>
</feature>
<dbReference type="eggNOG" id="COG0842">
    <property type="taxonomic scope" value="Bacteria"/>
</dbReference>
<dbReference type="GO" id="GO:0005886">
    <property type="term" value="C:plasma membrane"/>
    <property type="evidence" value="ECO:0007669"/>
    <property type="project" value="UniProtKB-SubCell"/>
</dbReference>
<evidence type="ECO:0000256" key="7">
    <source>
        <dbReference type="ARBA" id="ARBA00023136"/>
    </source>
</evidence>
<accession>F2NER0</accession>
<reference evidence="11" key="2">
    <citation type="submission" date="2011-03" db="EMBL/GenBank/DDBJ databases">
        <title>The complete genome of Desulfobacca acetoxidans DSM 11109.</title>
        <authorList>
            <consortium name="US DOE Joint Genome Institute (JGI-PGF)"/>
            <person name="Lucas S."/>
            <person name="Copeland A."/>
            <person name="Lapidus A."/>
            <person name="Bruce D."/>
            <person name="Goodwin L."/>
            <person name="Pitluck S."/>
            <person name="Peters L."/>
            <person name="Kyrpides N."/>
            <person name="Mavromatis K."/>
            <person name="Ivanova N."/>
            <person name="Ovchinnikova G."/>
            <person name="Teshima H."/>
            <person name="Detter J.C."/>
            <person name="Han C."/>
            <person name="Land M."/>
            <person name="Hauser L."/>
            <person name="Markowitz V."/>
            <person name="Cheng J.-F."/>
            <person name="Hugenholtz P."/>
            <person name="Woyke T."/>
            <person name="Wu D."/>
            <person name="Spring S."/>
            <person name="Schueler E."/>
            <person name="Brambilla E."/>
            <person name="Klenk H.-P."/>
            <person name="Eisen J.A."/>
        </authorList>
    </citation>
    <scope>NUCLEOTIDE SEQUENCE [LARGE SCALE GENOMIC DNA]</scope>
    <source>
        <strain evidence="11">ATCC 700848 / DSM 11109 / ASRB2</strain>
    </source>
</reference>
<dbReference type="OrthoDB" id="9808686at2"/>
<evidence type="ECO:0000256" key="5">
    <source>
        <dbReference type="ARBA" id="ARBA00022692"/>
    </source>
</evidence>
<comment type="subcellular location">
    <subcellularLocation>
        <location evidence="1">Cell membrane</location>
        <topology evidence="1">Multi-pass membrane protein</topology>
    </subcellularLocation>
</comment>
<evidence type="ECO:0000256" key="4">
    <source>
        <dbReference type="ARBA" id="ARBA00022475"/>
    </source>
</evidence>
<evidence type="ECO:0000256" key="1">
    <source>
        <dbReference type="ARBA" id="ARBA00004651"/>
    </source>
</evidence>
<evidence type="ECO:0000256" key="6">
    <source>
        <dbReference type="ARBA" id="ARBA00022989"/>
    </source>
</evidence>
<evidence type="ECO:0000313" key="11">
    <source>
        <dbReference type="Proteomes" id="UP000000483"/>
    </source>
</evidence>
<keyword evidence="5 8" id="KW-0812">Transmembrane</keyword>
<proteinExistence type="inferred from homology"/>
<evidence type="ECO:0000256" key="8">
    <source>
        <dbReference type="SAM" id="Phobius"/>
    </source>
</evidence>
<dbReference type="Pfam" id="PF12698">
    <property type="entry name" value="ABC2_membrane_3"/>
    <property type="match status" value="1"/>
</dbReference>
<dbReference type="RefSeq" id="WP_013705363.1">
    <property type="nucleotide sequence ID" value="NC_015388.1"/>
</dbReference>
<dbReference type="AlphaFoldDB" id="F2NER0"/>
<dbReference type="InterPro" id="IPR051449">
    <property type="entry name" value="ABC-2_transporter_component"/>
</dbReference>
<protein>
    <submittedName>
        <fullName evidence="10">ABC-2 type transporter</fullName>
    </submittedName>
</protein>
<keyword evidence="3" id="KW-0813">Transport</keyword>
<gene>
    <name evidence="10" type="ordered locus">Desac_0359</name>
</gene>
<dbReference type="HOGENOM" id="CLU_039483_8_1_7"/>